<keyword evidence="2" id="KW-1185">Reference proteome</keyword>
<proteinExistence type="predicted"/>
<gene>
    <name evidence="1" type="ORF">LSAA_6118</name>
</gene>
<dbReference type="AlphaFoldDB" id="A0A7R8CMG8"/>
<dbReference type="GO" id="GO:0071897">
    <property type="term" value="P:DNA biosynthetic process"/>
    <property type="evidence" value="ECO:0007669"/>
    <property type="project" value="UniProtKB-ARBA"/>
</dbReference>
<sequence length="166" mass="18940">MSLWLRPCLKKRKFGTIDKKYERRNNKAGLQATGYDLRGISSVGKVSYSIQKESHPIHTSEYDRLVDEVIEGLSNDEKLKDDIIISSSNFNDHIEDVKNMLRRCCSYGITSEQDKGQICLRTSKLCWICGIPKWSMKAGQETTSHTGFPTTTNISELRRFLGMCNP</sequence>
<protein>
    <submittedName>
        <fullName evidence="1">(salmon louse) hypothetical protein</fullName>
    </submittedName>
</protein>
<dbReference type="SUPFAM" id="SSF56672">
    <property type="entry name" value="DNA/RNA polymerases"/>
    <property type="match status" value="1"/>
</dbReference>
<name>A0A7R8CMG8_LEPSM</name>
<dbReference type="Gene3D" id="3.30.70.270">
    <property type="match status" value="1"/>
</dbReference>
<evidence type="ECO:0000313" key="1">
    <source>
        <dbReference type="EMBL" id="CAF2863413.1"/>
    </source>
</evidence>
<dbReference type="InterPro" id="IPR043128">
    <property type="entry name" value="Rev_trsase/Diguanyl_cyclase"/>
</dbReference>
<dbReference type="Proteomes" id="UP000675881">
    <property type="component" value="Chromosome 15"/>
</dbReference>
<organism evidence="1 2">
    <name type="scientific">Lepeophtheirus salmonis</name>
    <name type="common">Salmon louse</name>
    <name type="synonym">Caligus salmonis</name>
    <dbReference type="NCBI Taxonomy" id="72036"/>
    <lineage>
        <taxon>Eukaryota</taxon>
        <taxon>Metazoa</taxon>
        <taxon>Ecdysozoa</taxon>
        <taxon>Arthropoda</taxon>
        <taxon>Crustacea</taxon>
        <taxon>Multicrustacea</taxon>
        <taxon>Hexanauplia</taxon>
        <taxon>Copepoda</taxon>
        <taxon>Siphonostomatoida</taxon>
        <taxon>Caligidae</taxon>
        <taxon>Lepeophtheirus</taxon>
    </lineage>
</organism>
<reference evidence="1" key="1">
    <citation type="submission" date="2021-02" db="EMBL/GenBank/DDBJ databases">
        <authorList>
            <person name="Bekaert M."/>
        </authorList>
    </citation>
    <scope>NUCLEOTIDE SEQUENCE</scope>
    <source>
        <strain evidence="1">IoA-00</strain>
    </source>
</reference>
<dbReference type="InterPro" id="IPR043502">
    <property type="entry name" value="DNA/RNA_pol_sf"/>
</dbReference>
<evidence type="ECO:0000313" key="2">
    <source>
        <dbReference type="Proteomes" id="UP000675881"/>
    </source>
</evidence>
<dbReference type="EMBL" id="HG994594">
    <property type="protein sequence ID" value="CAF2863413.1"/>
    <property type="molecule type" value="Genomic_DNA"/>
</dbReference>
<accession>A0A7R8CMG8</accession>